<dbReference type="PANTHER" id="PTHR39450">
    <property type="entry name" value="MOLYBDOPTERIN OXIDOREDUCTASE, 4FE-4S CLUSTER-BINDING SUBUNIT"/>
    <property type="match status" value="1"/>
</dbReference>
<accession>A0AAJ6CV25</accession>
<proteinExistence type="predicted"/>
<dbReference type="EMBL" id="WMBE01000003">
    <property type="protein sequence ID" value="MDG0867780.1"/>
    <property type="molecule type" value="Genomic_DNA"/>
</dbReference>
<reference evidence="3" key="3">
    <citation type="submission" date="2023-06" db="EMBL/GenBank/DDBJ databases">
        <title>Pangenomics reveal diversification of enzyme families and niche specialization in globally abundant SAR202 bacteria.</title>
        <authorList>
            <person name="Saw J.H.W."/>
        </authorList>
    </citation>
    <scope>NUCLEOTIDE SEQUENCE [LARGE SCALE GENOMIC DNA]</scope>
    <source>
        <strain evidence="3">JH1073</strain>
    </source>
</reference>
<keyword evidence="3" id="KW-1185">Reference proteome</keyword>
<reference evidence="2" key="2">
    <citation type="journal article" date="2023" name="Nat. Commun.">
        <title>Cultivation of marine bacteria of the SAR202 clade.</title>
        <authorList>
            <person name="Lim Y."/>
            <person name="Seo J.H."/>
            <person name="Giovannoni S.J."/>
            <person name="Kang I."/>
            <person name="Cho J.C."/>
        </authorList>
    </citation>
    <scope>NUCLEOTIDE SEQUENCE</scope>
    <source>
        <strain evidence="2">JH1073</strain>
    </source>
</reference>
<sequence>MNSTIVCIVCPVSCPVDVEWTKEDGVTGVKNHLCKLANDYVASELFDPRRTVTTSMPVDGGDWPLVSVRTNPPIPKAMMLEAMDEITGVRVQAPIKVGDVLIADVLGTGCDVVATRNVKSA</sequence>
<dbReference type="Proteomes" id="UP001219901">
    <property type="component" value="Chromosome"/>
</dbReference>
<dbReference type="RefSeq" id="WP_342826467.1">
    <property type="nucleotide sequence ID" value="NZ_CP046146.1"/>
</dbReference>
<dbReference type="InterPro" id="IPR036593">
    <property type="entry name" value="CPE0013-like_sf"/>
</dbReference>
<dbReference type="Gene3D" id="3.10.530.10">
    <property type="entry name" value="CPE0013-like"/>
    <property type="match status" value="1"/>
</dbReference>
<dbReference type="SUPFAM" id="SSF160148">
    <property type="entry name" value="CPE0013-like"/>
    <property type="match status" value="1"/>
</dbReference>
<reference evidence="3 4" key="1">
    <citation type="submission" date="2019-11" db="EMBL/GenBank/DDBJ databases">
        <authorList>
            <person name="Cho J.-C."/>
        </authorList>
    </citation>
    <scope>NUCLEOTIDE SEQUENCE [LARGE SCALE GENOMIC DNA]</scope>
    <source>
        <strain evidence="2 3">JH1073</strain>
        <strain evidence="1 4">JH702</strain>
    </source>
</reference>
<dbReference type="Pfam" id="PF07892">
    <property type="entry name" value="DUF1667"/>
    <property type="match status" value="1"/>
</dbReference>
<evidence type="ECO:0000313" key="2">
    <source>
        <dbReference type="EMBL" id="WFG39859.1"/>
    </source>
</evidence>
<dbReference type="PANTHER" id="PTHR39450:SF1">
    <property type="entry name" value="DUF1667 DOMAIN-CONTAINING PROTEIN"/>
    <property type="match status" value="1"/>
</dbReference>
<protein>
    <submittedName>
        <fullName evidence="2">DUF1667 domain-containing protein</fullName>
    </submittedName>
</protein>
<evidence type="ECO:0000313" key="3">
    <source>
        <dbReference type="Proteomes" id="UP001219901"/>
    </source>
</evidence>
<name>A0AAJ6CV25_9CHLR</name>
<dbReference type="AlphaFoldDB" id="A0AAJ6CV25"/>
<dbReference type="EMBL" id="CP046147">
    <property type="protein sequence ID" value="WFG39859.1"/>
    <property type="molecule type" value="Genomic_DNA"/>
</dbReference>
<evidence type="ECO:0000313" key="4">
    <source>
        <dbReference type="Proteomes" id="UP001321249"/>
    </source>
</evidence>
<organism evidence="2 3">
    <name type="scientific">Candidatus Lucifugimonas marina</name>
    <dbReference type="NCBI Taxonomy" id="3038979"/>
    <lineage>
        <taxon>Bacteria</taxon>
        <taxon>Bacillati</taxon>
        <taxon>Chloroflexota</taxon>
        <taxon>Dehalococcoidia</taxon>
        <taxon>SAR202 cluster</taxon>
        <taxon>Candidatus Lucifugimonadales</taxon>
        <taxon>Candidatus Lucifugimonadaceae</taxon>
        <taxon>Candidatus Lucifugimonas</taxon>
    </lineage>
</organism>
<evidence type="ECO:0000313" key="1">
    <source>
        <dbReference type="EMBL" id="MDG0867780.1"/>
    </source>
</evidence>
<dbReference type="Proteomes" id="UP001321249">
    <property type="component" value="Unassembled WGS sequence"/>
</dbReference>
<dbReference type="InterPro" id="IPR012460">
    <property type="entry name" value="DUF1667"/>
</dbReference>
<gene>
    <name evidence="1" type="ORF">GKO46_11945</name>
    <name evidence="2" type="ORF">GKO48_09590</name>
</gene>